<dbReference type="PANTHER" id="PTHR12743">
    <property type="entry name" value="CYTOCHROME C1 HEME LYASE"/>
    <property type="match status" value="1"/>
</dbReference>
<comment type="subcellular location">
    <subcellularLocation>
        <location evidence="1 10">Mitochondrion inner membrane</location>
    </subcellularLocation>
</comment>
<dbReference type="Pfam" id="PF01265">
    <property type="entry name" value="Cyto_heme_lyase"/>
    <property type="match status" value="1"/>
</dbReference>
<comment type="catalytic activity">
    <reaction evidence="10">
        <text>holo-[cytochrome c] = apo-[cytochrome c] + heme b</text>
        <dbReference type="Rhea" id="RHEA:22648"/>
        <dbReference type="Rhea" id="RHEA-COMP:10725"/>
        <dbReference type="Rhea" id="RHEA-COMP:10726"/>
        <dbReference type="ChEBI" id="CHEBI:29950"/>
        <dbReference type="ChEBI" id="CHEBI:60344"/>
        <dbReference type="ChEBI" id="CHEBI:83739"/>
        <dbReference type="EC" id="4.4.1.17"/>
    </reaction>
</comment>
<evidence type="ECO:0000256" key="1">
    <source>
        <dbReference type="ARBA" id="ARBA00004273"/>
    </source>
</evidence>
<keyword evidence="13" id="KW-1185">Reference proteome</keyword>
<sequence>MGWFWADKKSTGKSAPRGDAAAAAAAAAASAAPSGCPVMHESASSECPVMQADTERINPLNNMPELTAARQPGQKLDLPADRTVSSIPKSPDSNEFWEYPSPQQMYNAMVRKGKIGDSSEVAEDAVESMVQVHNFLNEGCWQEVLEWEQPHTDQSHVQPKLLKFMGKPGVLSPRARWMHLCGLLFPSRFSKELPFDRHDWIVLRGERSEQQQQQQQPTFKEVRYVLDFYGGPDDENGMPTFHVDVRPALDSLDNARDRMARFVDRINTGPSSSSSSPSS</sequence>
<reference evidence="12" key="1">
    <citation type="submission" date="2022-10" db="EMBL/GenBank/DDBJ databases">
        <authorList>
            <person name="Byrne P K."/>
        </authorList>
    </citation>
    <scope>NUCLEOTIDE SEQUENCE</scope>
    <source>
        <strain evidence="12">ZP964</strain>
    </source>
</reference>
<protein>
    <recommendedName>
        <fullName evidence="10">Holocytochrome c-type synthase</fullName>
        <ecNumber evidence="10">4.4.1.17</ecNumber>
    </recommendedName>
</protein>
<dbReference type="EMBL" id="OX365928">
    <property type="protein sequence ID" value="CAI4055610.1"/>
    <property type="molecule type" value="Genomic_DNA"/>
</dbReference>
<keyword evidence="9 10" id="KW-0456">Lyase</keyword>
<keyword evidence="4 10" id="KW-0479">Metal-binding</keyword>
<gene>
    <name evidence="12" type="primary">SUVZ01G0260</name>
    <name evidence="12" type="ORF">SUVZ_01G0260</name>
</gene>
<evidence type="ECO:0000256" key="10">
    <source>
        <dbReference type="RuleBase" id="RU363130"/>
    </source>
</evidence>
<dbReference type="PANTHER" id="PTHR12743:SF3">
    <property type="entry name" value="HOLOCYTOCHROME-C SYNTHASE"/>
    <property type="match status" value="1"/>
</dbReference>
<evidence type="ECO:0000256" key="8">
    <source>
        <dbReference type="ARBA" id="ARBA00023136"/>
    </source>
</evidence>
<comment type="function">
    <text evidence="10">Lyase that catalyzes the covalent linking of the heme group to the cytochrome C apoprotein to produce the mature functional cytochrome.</text>
</comment>
<feature type="region of interest" description="Disordered" evidence="11">
    <location>
        <begin position="79"/>
        <end position="98"/>
    </location>
</feature>
<organism evidence="12 13">
    <name type="scientific">Saccharomyces uvarum</name>
    <name type="common">Yeast</name>
    <name type="synonym">Saccharomyces bayanus var. uvarum</name>
    <dbReference type="NCBI Taxonomy" id="230603"/>
    <lineage>
        <taxon>Eukaryota</taxon>
        <taxon>Fungi</taxon>
        <taxon>Dikarya</taxon>
        <taxon>Ascomycota</taxon>
        <taxon>Saccharomycotina</taxon>
        <taxon>Saccharomycetes</taxon>
        <taxon>Saccharomycetales</taxon>
        <taxon>Saccharomycetaceae</taxon>
        <taxon>Saccharomyces</taxon>
    </lineage>
</organism>
<evidence type="ECO:0000313" key="13">
    <source>
        <dbReference type="Proteomes" id="UP001162085"/>
    </source>
</evidence>
<evidence type="ECO:0000256" key="4">
    <source>
        <dbReference type="ARBA" id="ARBA00022723"/>
    </source>
</evidence>
<evidence type="ECO:0000256" key="6">
    <source>
        <dbReference type="ARBA" id="ARBA00023004"/>
    </source>
</evidence>
<feature type="compositionally biased region" description="Polar residues" evidence="11">
    <location>
        <begin position="83"/>
        <end position="93"/>
    </location>
</feature>
<accession>A0ABN8WMK0</accession>
<dbReference type="PROSITE" id="PS00822">
    <property type="entry name" value="CYTO_HEME_LYASE_2"/>
    <property type="match status" value="1"/>
</dbReference>
<dbReference type="Proteomes" id="UP001162085">
    <property type="component" value="Chromosome 1"/>
</dbReference>
<dbReference type="EC" id="4.4.1.17" evidence="10"/>
<dbReference type="PROSITE" id="PS00821">
    <property type="entry name" value="CYTO_HEME_LYASE_1"/>
    <property type="match status" value="1"/>
</dbReference>
<keyword evidence="6 10" id="KW-0408">Iron</keyword>
<keyword evidence="8 10" id="KW-0472">Membrane</keyword>
<evidence type="ECO:0000256" key="5">
    <source>
        <dbReference type="ARBA" id="ARBA00022792"/>
    </source>
</evidence>
<comment type="similarity">
    <text evidence="2 10">Belongs to the cytochrome c-type heme lyase family.</text>
</comment>
<keyword evidence="3 10" id="KW-0349">Heme</keyword>
<evidence type="ECO:0000256" key="9">
    <source>
        <dbReference type="ARBA" id="ARBA00023239"/>
    </source>
</evidence>
<keyword evidence="7 10" id="KW-0496">Mitochondrion</keyword>
<name>A0ABN8WMK0_SACUV</name>
<evidence type="ECO:0000313" key="12">
    <source>
        <dbReference type="EMBL" id="CAI4055610.1"/>
    </source>
</evidence>
<keyword evidence="5 10" id="KW-0999">Mitochondrion inner membrane</keyword>
<evidence type="ECO:0000256" key="7">
    <source>
        <dbReference type="ARBA" id="ARBA00023128"/>
    </source>
</evidence>
<proteinExistence type="inferred from homology"/>
<evidence type="ECO:0000256" key="3">
    <source>
        <dbReference type="ARBA" id="ARBA00022617"/>
    </source>
</evidence>
<dbReference type="InterPro" id="IPR000511">
    <property type="entry name" value="Holocyt_c/c1_synthase"/>
</dbReference>
<evidence type="ECO:0000256" key="11">
    <source>
        <dbReference type="SAM" id="MobiDB-lite"/>
    </source>
</evidence>
<evidence type="ECO:0000256" key="2">
    <source>
        <dbReference type="ARBA" id="ARBA00007255"/>
    </source>
</evidence>